<evidence type="ECO:0000313" key="2">
    <source>
        <dbReference type="Proteomes" id="UP000193648"/>
    </source>
</evidence>
<proteinExistence type="predicted"/>
<reference evidence="1 2" key="1">
    <citation type="submission" date="2016-07" db="EMBL/GenBank/DDBJ databases">
        <title>Pervasive Adenine N6-methylation of Active Genes in Fungi.</title>
        <authorList>
            <consortium name="DOE Joint Genome Institute"/>
            <person name="Mondo S.J."/>
            <person name="Dannebaum R.O."/>
            <person name="Kuo R.C."/>
            <person name="Labutti K."/>
            <person name="Haridas S."/>
            <person name="Kuo A."/>
            <person name="Salamov A."/>
            <person name="Ahrendt S.R."/>
            <person name="Lipzen A."/>
            <person name="Sullivan W."/>
            <person name="Andreopoulos W.B."/>
            <person name="Clum A."/>
            <person name="Lindquist E."/>
            <person name="Daum C."/>
            <person name="Ramamoorthy G.K."/>
            <person name="Gryganskyi A."/>
            <person name="Culley D."/>
            <person name="Magnuson J.K."/>
            <person name="James T.Y."/>
            <person name="O'Malley M.A."/>
            <person name="Stajich J.E."/>
            <person name="Spatafora J.W."/>
            <person name="Visel A."/>
            <person name="Grigoriev I.V."/>
        </authorList>
    </citation>
    <scope>NUCLEOTIDE SEQUENCE [LARGE SCALE GENOMIC DNA]</scope>
    <source>
        <strain evidence="1 2">NRRL 3116</strain>
    </source>
</reference>
<dbReference type="EMBL" id="MCFF01000001">
    <property type="protein sequence ID" value="ORZ29085.1"/>
    <property type="molecule type" value="Genomic_DNA"/>
</dbReference>
<dbReference type="GeneID" id="33564376"/>
<organism evidence="1 2">
    <name type="scientific">Lobosporangium transversale</name>
    <dbReference type="NCBI Taxonomy" id="64571"/>
    <lineage>
        <taxon>Eukaryota</taxon>
        <taxon>Fungi</taxon>
        <taxon>Fungi incertae sedis</taxon>
        <taxon>Mucoromycota</taxon>
        <taxon>Mortierellomycotina</taxon>
        <taxon>Mortierellomycetes</taxon>
        <taxon>Mortierellales</taxon>
        <taxon>Mortierellaceae</taxon>
        <taxon>Lobosporangium</taxon>
    </lineage>
</organism>
<dbReference type="RefSeq" id="XP_021886758.1">
    <property type="nucleotide sequence ID" value="XM_022022532.1"/>
</dbReference>
<name>A0A1Y2H3J5_9FUNG</name>
<evidence type="ECO:0000313" key="1">
    <source>
        <dbReference type="EMBL" id="ORZ29085.1"/>
    </source>
</evidence>
<comment type="caution">
    <text evidence="1">The sequence shown here is derived from an EMBL/GenBank/DDBJ whole genome shotgun (WGS) entry which is preliminary data.</text>
</comment>
<dbReference type="AlphaFoldDB" id="A0A1Y2H3J5"/>
<dbReference type="InParanoid" id="A0A1Y2H3J5"/>
<gene>
    <name evidence="1" type="ORF">BCR41DRAFT_344522</name>
</gene>
<sequence>MSWNHFVTTHQHGDTRTTIIWGQAPPQFIPYPMPQPVPVSRPLSMHLTYPGYTYPPAPMSWPLGPAPSQPPPYSMAVASFPFAWPYLLHPSQPPPPHFMPCPHHHDKCHHRFTTAVNSKPDTISKLKKLPGNMMELFSPSIIGYCADFVVSGLASGGFF</sequence>
<keyword evidence="2" id="KW-1185">Reference proteome</keyword>
<accession>A0A1Y2H3J5</accession>
<protein>
    <submittedName>
        <fullName evidence="1">Uncharacterized protein</fullName>
    </submittedName>
</protein>
<dbReference type="Proteomes" id="UP000193648">
    <property type="component" value="Unassembled WGS sequence"/>
</dbReference>